<name>Q8T4H2_DROME</name>
<proteinExistence type="evidence at transcript level"/>
<gene>
    <name evidence="3" type="ORF">CG17344</name>
</gene>
<evidence type="ECO:0000313" key="2">
    <source>
        <dbReference type="EMBL" id="AAL89849.1"/>
    </source>
</evidence>
<organism evidence="2">
    <name type="scientific">Drosophila melanogaster</name>
    <name type="common">Fruit fly</name>
    <dbReference type="NCBI Taxonomy" id="7227"/>
    <lineage>
        <taxon>Eukaryota</taxon>
        <taxon>Metazoa</taxon>
        <taxon>Ecdysozoa</taxon>
        <taxon>Arthropoda</taxon>
        <taxon>Hexapoda</taxon>
        <taxon>Insecta</taxon>
        <taxon>Pterygota</taxon>
        <taxon>Neoptera</taxon>
        <taxon>Endopterygota</taxon>
        <taxon>Diptera</taxon>
        <taxon>Brachycera</taxon>
        <taxon>Muscomorpha</taxon>
        <taxon>Ephydroidea</taxon>
        <taxon>Drosophilidae</taxon>
        <taxon>Drosophila</taxon>
        <taxon>Sophophora</taxon>
    </lineage>
</organism>
<dbReference type="EMBL" id="AY084111">
    <property type="protein sequence ID" value="AAL89849.1"/>
    <property type="molecule type" value="mRNA"/>
</dbReference>
<reference evidence="2" key="1">
    <citation type="submission" date="2002-03" db="EMBL/GenBank/DDBJ databases">
        <authorList>
            <person name="Stapleton M."/>
            <person name="Brokstein P."/>
            <person name="Hong L."/>
            <person name="Agbayani A."/>
            <person name="Carlson J."/>
            <person name="Champe M."/>
            <person name="Chavez C."/>
            <person name="Dorsett V."/>
            <person name="Dresnek D."/>
            <person name="Farfan D."/>
            <person name="Frise E."/>
            <person name="George R."/>
            <person name="Gonzalez M."/>
            <person name="Guarin H."/>
            <person name="Kronmiller B."/>
            <person name="Li P."/>
            <person name="Liao G."/>
            <person name="Miranda A."/>
            <person name="Mungall C.J."/>
            <person name="Nunoo J."/>
            <person name="Pacleb J."/>
            <person name="Paragas V."/>
            <person name="Park S."/>
            <person name="Patel S."/>
            <person name="Phouanenavong S."/>
            <person name="Wan K."/>
            <person name="Yu C."/>
            <person name="Lewis S.E."/>
            <person name="Rubin G.M."/>
            <person name="Celniker S."/>
        </authorList>
    </citation>
    <scope>NUCLEOTIDE SEQUENCE</scope>
</reference>
<evidence type="ECO:0000256" key="1">
    <source>
        <dbReference type="SAM" id="MobiDB-lite"/>
    </source>
</evidence>
<feature type="region of interest" description="Disordered" evidence="1">
    <location>
        <begin position="46"/>
        <end position="72"/>
    </location>
</feature>
<protein>
    <submittedName>
        <fullName evidence="2">AT10305p</fullName>
    </submittedName>
</protein>
<dbReference type="AGR" id="FB:FBgn0032755"/>
<dbReference type="VEuPathDB" id="VectorBase:FBgn0032755"/>
<dbReference type="FlyBase" id="FBgn0032755">
    <property type="gene designation" value="CG17344"/>
</dbReference>
<dbReference type="HOGENOM" id="CLU_1715198_0_0_1"/>
<evidence type="ECO:0000313" key="3">
    <source>
        <dbReference type="FlyBase" id="FBgn0032755"/>
    </source>
</evidence>
<dbReference type="AlphaFoldDB" id="Q8T4H2"/>
<dbReference type="OrthoDB" id="7860461at2759"/>
<accession>Q8T4H2</accession>
<sequence>MENRVKGTHSEICMESSRIRHLQPLRSRSQDNGIRLLAARSDLAMTPWSLPSESPSESDESESQISGYTTESSYRTVPGYELLSQSSSYTSSQNPYAYPPTDFLWEIYVPIHSGATEEDIQTVHGELRELLASEMHLIRGANGPVIYLIAYSYM</sequence>